<reference evidence="1 2" key="1">
    <citation type="submission" date="2016-08" db="EMBL/GenBank/DDBJ databases">
        <title>Genomes of anaerobic fungi encode conserved fungal cellulosomes for biomass hydrolysis.</title>
        <authorList>
            <consortium name="DOE Joint Genome Institute"/>
            <person name="Haitjema C.H."/>
            <person name="Gilmore S.P."/>
            <person name="Henske J.K."/>
            <person name="Solomon K.V."/>
            <person name="De Groot R."/>
            <person name="Kuo A."/>
            <person name="Mondo S.J."/>
            <person name="Salamov A.A."/>
            <person name="Labutti K."/>
            <person name="Zhao Z."/>
            <person name="Chiniquy J."/>
            <person name="Barry K."/>
            <person name="Brewer H.M."/>
            <person name="Purvine S.O."/>
            <person name="Wright A.T."/>
            <person name="Boxma B."/>
            <person name="Van Alen T."/>
            <person name="Hackstein J.H."/>
            <person name="Baker S.E."/>
            <person name="Grigoriev I.V."/>
            <person name="O'Malley M.A."/>
        </authorList>
    </citation>
    <scope>NUCLEOTIDE SEQUENCE [LARGE SCALE GENOMIC DNA]</scope>
    <source>
        <strain evidence="2">finn</strain>
    </source>
</reference>
<reference evidence="1 2" key="2">
    <citation type="submission" date="2016-08" db="EMBL/GenBank/DDBJ databases">
        <title>Pervasive Adenine N6-methylation of Active Genes in Fungi.</title>
        <authorList>
            <consortium name="DOE Joint Genome Institute"/>
            <person name="Mondo S.J."/>
            <person name="Dannebaum R.O."/>
            <person name="Kuo R.C."/>
            <person name="Labutti K."/>
            <person name="Haridas S."/>
            <person name="Kuo A."/>
            <person name="Salamov A."/>
            <person name="Ahrendt S.R."/>
            <person name="Lipzen A."/>
            <person name="Sullivan W."/>
            <person name="Andreopoulos W.B."/>
            <person name="Clum A."/>
            <person name="Lindquist E."/>
            <person name="Daum C."/>
            <person name="Ramamoorthy G.K."/>
            <person name="Gryganskyi A."/>
            <person name="Culley D."/>
            <person name="Magnuson J.K."/>
            <person name="James T.Y."/>
            <person name="O'Malley M.A."/>
            <person name="Stajich J.E."/>
            <person name="Spatafora J.W."/>
            <person name="Visel A."/>
            <person name="Grigoriev I.V."/>
        </authorList>
    </citation>
    <scope>NUCLEOTIDE SEQUENCE [LARGE SCALE GENOMIC DNA]</scope>
    <source>
        <strain evidence="2">finn</strain>
    </source>
</reference>
<evidence type="ECO:0000313" key="2">
    <source>
        <dbReference type="Proteomes" id="UP000193719"/>
    </source>
</evidence>
<protein>
    <submittedName>
        <fullName evidence="1">Uncharacterized protein</fullName>
    </submittedName>
</protein>
<gene>
    <name evidence="1" type="ORF">BCR36DRAFT_584055</name>
</gene>
<proteinExistence type="predicted"/>
<evidence type="ECO:0000313" key="1">
    <source>
        <dbReference type="EMBL" id="ORX48938.1"/>
    </source>
</evidence>
<dbReference type="AlphaFoldDB" id="A0A1Y1V7E9"/>
<comment type="caution">
    <text evidence="1">The sequence shown here is derived from an EMBL/GenBank/DDBJ whole genome shotgun (WGS) entry which is preliminary data.</text>
</comment>
<dbReference type="EMBL" id="MCFH01000025">
    <property type="protein sequence ID" value="ORX48938.1"/>
    <property type="molecule type" value="Genomic_DNA"/>
</dbReference>
<dbReference type="Proteomes" id="UP000193719">
    <property type="component" value="Unassembled WGS sequence"/>
</dbReference>
<keyword evidence="2" id="KW-1185">Reference proteome</keyword>
<name>A0A1Y1V7E9_9FUNG</name>
<dbReference type="OrthoDB" id="2181368at2759"/>
<sequence length="489" mass="56320">MSSLQLNDTKIIKAVYDYLKLFKEKKLKRSSIYAHYMLKNSFYKEKTNYQHQVGLKKILDKCRNKKYSNSDKYVKRLLYKDSKEIISGLFYFMKEENYQVYLVKSTTFTKTDTKISDLWDKIEDKEDILLECFEVIKVINKEDLKNRLMKMNFDLKINNTKKSGGFNVYNFVMVDENGNKHVSVPFALVCFRQFSKRDKKSVLGKFGKIYEDEDNEDEVLYYTNILFDYINEKYKENFAFPINFYNINNNNNYNNDYPTPGHSFDIDLSIPSSSSMANINIDSNQGIPSPISDLSSPLAQSFPIEQLPSNDSFNIDLNSMLPNIFNDLNPLLSSPVNTTVDNLNPLLSSPVNTTVDNLNSLLSSPVDNSNINQEQILPPLRIPSSIYFSSNYGQMPQFQDCGLTSLQNQYEYLIPYNNNTIPCTISQDLFQSLPLVDITNNINPSIPQSTEPNFQPQNSLLVLNAMQMELSNQNNIMNINTRNGNNVSN</sequence>
<accession>A0A1Y1V7E9</accession>
<organism evidence="1 2">
    <name type="scientific">Piromyces finnis</name>
    <dbReference type="NCBI Taxonomy" id="1754191"/>
    <lineage>
        <taxon>Eukaryota</taxon>
        <taxon>Fungi</taxon>
        <taxon>Fungi incertae sedis</taxon>
        <taxon>Chytridiomycota</taxon>
        <taxon>Chytridiomycota incertae sedis</taxon>
        <taxon>Neocallimastigomycetes</taxon>
        <taxon>Neocallimastigales</taxon>
        <taxon>Neocallimastigaceae</taxon>
        <taxon>Piromyces</taxon>
    </lineage>
</organism>